<evidence type="ECO:0000313" key="1">
    <source>
        <dbReference type="EMBL" id="TPI01161.1"/>
    </source>
</evidence>
<dbReference type="SUPFAM" id="SSF52540">
    <property type="entry name" value="P-loop containing nucleoside triphosphate hydrolases"/>
    <property type="match status" value="1"/>
</dbReference>
<comment type="caution">
    <text evidence="1">The sequence shown here is derived from an EMBL/GenBank/DDBJ whole genome shotgun (WGS) entry which is preliminary data.</text>
</comment>
<sequence>MALKIKDIYKKIINNAINYQKLNQVYLFSSDTINDFDECLLFFINQINKENFYTLGDIDFGSLYFLINGEDKNIAKEDLVKIQSELEIAPLENNKRKILIIKNIENGTEKSLSSLLKFLEEPPKNTIILMTSANKKDVLKTIKSRAFNIDIFAEDSELLKQVDVDNFIDLYQNEHIFETTKLKKELYEIKNLIFESLKNPKDLFSYLILDFEEEKAKMYLNFMKLCFHDLYKFKNGVSDLNIYDFKELKNISKISLDFKKVIESIDLFLKNISFNGNFELNRTNFLTILGEIYG</sequence>
<dbReference type="Gene3D" id="3.40.50.300">
    <property type="entry name" value="P-loop containing nucleotide triphosphate hydrolases"/>
    <property type="match status" value="1"/>
</dbReference>
<dbReference type="AlphaFoldDB" id="A0A502M886"/>
<dbReference type="EMBL" id="VFSY01000029">
    <property type="protein sequence ID" value="TPI01161.1"/>
    <property type="molecule type" value="Genomic_DNA"/>
</dbReference>
<dbReference type="Pfam" id="PF13177">
    <property type="entry name" value="DNA_pol3_delta2"/>
    <property type="match status" value="1"/>
</dbReference>
<dbReference type="Proteomes" id="UP000317904">
    <property type="component" value="Unassembled WGS sequence"/>
</dbReference>
<dbReference type="RefSeq" id="WP_140701337.1">
    <property type="nucleotide sequence ID" value="NZ_VFSY01000029.1"/>
</dbReference>
<dbReference type="InterPro" id="IPR027417">
    <property type="entry name" value="P-loop_NTPase"/>
</dbReference>
<evidence type="ECO:0000313" key="2">
    <source>
        <dbReference type="Proteomes" id="UP000317904"/>
    </source>
</evidence>
<protein>
    <submittedName>
        <fullName evidence="1">DNA polymerase III</fullName>
    </submittedName>
</protein>
<gene>
    <name evidence="1" type="ORF">FJM01_03025</name>
</gene>
<reference evidence="1 2" key="1">
    <citation type="submission" date="2019-06" db="EMBL/GenBank/DDBJ databases">
        <title>A comparative genomics study of ostrich specific Mycoplasmas.</title>
        <authorList>
            <person name="Botes A."/>
            <person name="Nel T."/>
        </authorList>
    </citation>
    <scope>NUCLEOTIDE SEQUENCE [LARGE SCALE GENOMIC DNA]</scope>
    <source>
        <strain evidence="1 2">Ms01</strain>
    </source>
</reference>
<proteinExistence type="predicted"/>
<name>A0A502M886_9MOLU</name>
<organism evidence="1 2">
    <name type="scientific">Mycoplasma struthionis</name>
    <dbReference type="NCBI Taxonomy" id="538220"/>
    <lineage>
        <taxon>Bacteria</taxon>
        <taxon>Bacillati</taxon>
        <taxon>Mycoplasmatota</taxon>
        <taxon>Mollicutes</taxon>
        <taxon>Mycoplasmataceae</taxon>
        <taxon>Mycoplasma</taxon>
    </lineage>
</organism>
<accession>A0A502M886</accession>